<dbReference type="RefSeq" id="WP_330159877.1">
    <property type="nucleotide sequence ID" value="NZ_BAAAJA010000019.1"/>
</dbReference>
<dbReference type="InterPro" id="IPR023214">
    <property type="entry name" value="HAD_sf"/>
</dbReference>
<accession>A0ABU7KUA8</accession>
<evidence type="ECO:0000313" key="1">
    <source>
        <dbReference type="EMBL" id="MEE2052881.1"/>
    </source>
</evidence>
<dbReference type="EMBL" id="JAUUCC010000056">
    <property type="protein sequence ID" value="MEE2052881.1"/>
    <property type="molecule type" value="Genomic_DNA"/>
</dbReference>
<dbReference type="InterPro" id="IPR050155">
    <property type="entry name" value="HAD-like_hydrolase_sf"/>
</dbReference>
<sequence>MTPEEQSVVRGCRAVLLDFDGPVCSAFAGYPAPQVARDMMVRSAEAGVSISVEAGAETDPMKVLRYLFEVAPERQAESERMLRDAEVLSVAEASPTPGAVEFMKACKETGRPLAVVSNNSPEAVTAFFDEHCLTKLIDGVFGRSRESPELMKPHPHLLELALKELSIRPATCLMVGDSETDIEVAKAVGMPVVGYANRPDKAERFHTLGSNVVTEDMVELAAVVRAELSQS</sequence>
<dbReference type="InterPro" id="IPR006439">
    <property type="entry name" value="HAD-SF_hydro_IA"/>
</dbReference>
<name>A0ABU7KUA8_9ACTN</name>
<dbReference type="NCBIfam" id="TIGR01509">
    <property type="entry name" value="HAD-SF-IA-v3"/>
    <property type="match status" value="1"/>
</dbReference>
<dbReference type="CDD" id="cd01427">
    <property type="entry name" value="HAD_like"/>
    <property type="match status" value="1"/>
</dbReference>
<dbReference type="PANTHER" id="PTHR43434">
    <property type="entry name" value="PHOSPHOGLYCOLATE PHOSPHATASE"/>
    <property type="match status" value="1"/>
</dbReference>
<proteinExistence type="predicted"/>
<dbReference type="PANTHER" id="PTHR43434:SF1">
    <property type="entry name" value="PHOSPHOGLYCOLATE PHOSPHATASE"/>
    <property type="match status" value="1"/>
</dbReference>
<dbReference type="Gene3D" id="3.40.50.1000">
    <property type="entry name" value="HAD superfamily/HAD-like"/>
    <property type="match status" value="1"/>
</dbReference>
<protein>
    <submittedName>
        <fullName evidence="1">HAD family hydrolase</fullName>
        <ecNumber evidence="1">3.-.-.-</ecNumber>
    </submittedName>
</protein>
<dbReference type="SUPFAM" id="SSF56784">
    <property type="entry name" value="HAD-like"/>
    <property type="match status" value="1"/>
</dbReference>
<dbReference type="Proteomes" id="UP001348641">
    <property type="component" value="Unassembled WGS sequence"/>
</dbReference>
<organism evidence="1 2">
    <name type="scientific">Nocardiopsis tropica</name>
    <dbReference type="NCBI Taxonomy" id="109330"/>
    <lineage>
        <taxon>Bacteria</taxon>
        <taxon>Bacillati</taxon>
        <taxon>Actinomycetota</taxon>
        <taxon>Actinomycetes</taxon>
        <taxon>Streptosporangiales</taxon>
        <taxon>Nocardiopsidaceae</taxon>
        <taxon>Nocardiopsis</taxon>
    </lineage>
</organism>
<comment type="caution">
    <text evidence="1">The sequence shown here is derived from an EMBL/GenBank/DDBJ whole genome shotgun (WGS) entry which is preliminary data.</text>
</comment>
<dbReference type="NCBIfam" id="TIGR01549">
    <property type="entry name" value="HAD-SF-IA-v1"/>
    <property type="match status" value="1"/>
</dbReference>
<dbReference type="InterPro" id="IPR036412">
    <property type="entry name" value="HAD-like_sf"/>
</dbReference>
<reference evidence="1 2" key="1">
    <citation type="submission" date="2023-07" db="EMBL/GenBank/DDBJ databases">
        <authorList>
            <person name="Girao M."/>
            <person name="Carvalho M.F."/>
        </authorList>
    </citation>
    <scope>NUCLEOTIDE SEQUENCE [LARGE SCALE GENOMIC DNA]</scope>
    <source>
        <strain evidence="1 2">66/93</strain>
    </source>
</reference>
<keyword evidence="1" id="KW-0378">Hydrolase</keyword>
<dbReference type="EC" id="3.-.-.-" evidence="1"/>
<gene>
    <name evidence="1" type="ORF">Q8A49_20465</name>
</gene>
<dbReference type="Pfam" id="PF00702">
    <property type="entry name" value="Hydrolase"/>
    <property type="match status" value="1"/>
</dbReference>
<dbReference type="GO" id="GO:0016787">
    <property type="term" value="F:hydrolase activity"/>
    <property type="evidence" value="ECO:0007669"/>
    <property type="project" value="UniProtKB-KW"/>
</dbReference>
<evidence type="ECO:0000313" key="2">
    <source>
        <dbReference type="Proteomes" id="UP001348641"/>
    </source>
</evidence>